<dbReference type="PANTHER" id="PTHR45867">
    <property type="entry name" value="PURPLE ACID PHOSPHATASE"/>
    <property type="match status" value="1"/>
</dbReference>
<feature type="domain" description="Calcineurin-like phosphoesterase" evidence="4">
    <location>
        <begin position="124"/>
        <end position="328"/>
    </location>
</feature>
<dbReference type="GO" id="GO:0046872">
    <property type="term" value="F:metal ion binding"/>
    <property type="evidence" value="ECO:0007669"/>
    <property type="project" value="InterPro"/>
</dbReference>
<dbReference type="InterPro" id="IPR025733">
    <property type="entry name" value="PAPs_C"/>
</dbReference>
<dbReference type="InParanoid" id="A0A1W4WFP0"/>
<evidence type="ECO:0000313" key="7">
    <source>
        <dbReference type="Proteomes" id="UP000192223"/>
    </source>
</evidence>
<dbReference type="Pfam" id="PF16656">
    <property type="entry name" value="Pur_ac_phosph_N"/>
    <property type="match status" value="1"/>
</dbReference>
<dbReference type="SUPFAM" id="SSF56300">
    <property type="entry name" value="Metallo-dependent phosphatases"/>
    <property type="match status" value="1"/>
</dbReference>
<keyword evidence="3" id="KW-0378">Hydrolase</keyword>
<evidence type="ECO:0000256" key="1">
    <source>
        <dbReference type="ARBA" id="ARBA00022729"/>
    </source>
</evidence>
<dbReference type="KEGG" id="apln:108732478"/>
<dbReference type="InterPro" id="IPR004843">
    <property type="entry name" value="Calcineurin-like_PHP"/>
</dbReference>
<organism evidence="7 8">
    <name type="scientific">Agrilus planipennis</name>
    <name type="common">Emerald ash borer</name>
    <name type="synonym">Agrilus marcopoli</name>
    <dbReference type="NCBI Taxonomy" id="224129"/>
    <lineage>
        <taxon>Eukaryota</taxon>
        <taxon>Metazoa</taxon>
        <taxon>Ecdysozoa</taxon>
        <taxon>Arthropoda</taxon>
        <taxon>Hexapoda</taxon>
        <taxon>Insecta</taxon>
        <taxon>Pterygota</taxon>
        <taxon>Neoptera</taxon>
        <taxon>Endopterygota</taxon>
        <taxon>Coleoptera</taxon>
        <taxon>Polyphaga</taxon>
        <taxon>Elateriformia</taxon>
        <taxon>Buprestoidea</taxon>
        <taxon>Buprestidae</taxon>
        <taxon>Agrilinae</taxon>
        <taxon>Agrilus</taxon>
    </lineage>
</organism>
<keyword evidence="2" id="KW-0325">Glycoprotein</keyword>
<dbReference type="Pfam" id="PF00149">
    <property type="entry name" value="Metallophos"/>
    <property type="match status" value="1"/>
</dbReference>
<evidence type="ECO:0000256" key="2">
    <source>
        <dbReference type="ARBA" id="ARBA00023180"/>
    </source>
</evidence>
<dbReference type="OrthoDB" id="45007at2759"/>
<dbReference type="Gene3D" id="3.60.21.10">
    <property type="match status" value="1"/>
</dbReference>
<protein>
    <recommendedName>
        <fullName evidence="3">Purple acid phosphatase</fullName>
        <ecNumber evidence="3">3.1.3.2</ecNumber>
    </recommendedName>
</protein>
<dbReference type="PANTHER" id="PTHR45867:SF3">
    <property type="entry name" value="ACID PHOSPHATASE TYPE 7"/>
    <property type="match status" value="1"/>
</dbReference>
<dbReference type="AlphaFoldDB" id="A0A1W4WFP0"/>
<sequence>MVSPIAYLNFGVLCLAQTCYYKQVHLSYGNNVSEVIVTYSTFDTVSVLQPTVWYKENNTDDKYRQVFGTASLFVDGGPKKHKQFISRVKLTNLKPDTSYLYYVRLVNMSRQAYSFRTPKPNPSLVIFGDLGKENAQSLDRLIKDTQSGMYDAALHVGDFAYDMDSDNAEVGDAFMRQIEPVAAYIPYMTCPGNHEEKYNFSNYRNRFSMPGGRDIPYYSFNLGNLHIISISTEVYYFINYGIKEMVNQYYWLESDLKEANKPENRKKQPWIIIMGHRPMYCTNDNPADCKRHSTFTRVGIPYFHIFGLEPLLYKYGVDLAIWAHEHSYERLWPIYNYHVYNGSIDEPYRNPMAPVHITTGSAGCKEGRSPFNNNTWPAFSAFRSSDYGYTRFKSYNNSHVYLEQVSDDKNGDIIDSFWIIKEGKNGPYPKFYNSSMD</sequence>
<dbReference type="InterPro" id="IPR029052">
    <property type="entry name" value="Metallo-depent_PP-like"/>
</dbReference>
<dbReference type="RefSeq" id="XP_018318825.1">
    <property type="nucleotide sequence ID" value="XM_018463323.2"/>
</dbReference>
<dbReference type="InterPro" id="IPR015914">
    <property type="entry name" value="PAPs_N"/>
</dbReference>
<evidence type="ECO:0000256" key="3">
    <source>
        <dbReference type="RuleBase" id="RU361203"/>
    </source>
</evidence>
<dbReference type="Gene3D" id="2.60.40.380">
    <property type="entry name" value="Purple acid phosphatase-like, N-terminal"/>
    <property type="match status" value="1"/>
</dbReference>
<dbReference type="STRING" id="224129.A0A1W4WFP0"/>
<keyword evidence="7" id="KW-1185">Reference proteome</keyword>
<evidence type="ECO:0000259" key="4">
    <source>
        <dbReference type="Pfam" id="PF00149"/>
    </source>
</evidence>
<accession>A0A1W4WFP0</accession>
<evidence type="ECO:0000259" key="5">
    <source>
        <dbReference type="Pfam" id="PF14008"/>
    </source>
</evidence>
<dbReference type="GeneID" id="108732478"/>
<feature type="domain" description="Purple acid phosphatase C-terminal" evidence="5">
    <location>
        <begin position="353"/>
        <end position="416"/>
    </location>
</feature>
<comment type="similarity">
    <text evidence="3">Belongs to the metallophosphoesterase superfamily. Purple acid phosphatase family.</text>
</comment>
<name>A0A1W4WFP0_AGRPL</name>
<dbReference type="CDD" id="cd00839">
    <property type="entry name" value="MPP_PAPs"/>
    <property type="match status" value="1"/>
</dbReference>
<proteinExistence type="inferred from homology"/>
<keyword evidence="1" id="KW-0732">Signal</keyword>
<gene>
    <name evidence="8" type="primary">LOC108732478</name>
</gene>
<dbReference type="Pfam" id="PF14008">
    <property type="entry name" value="Metallophos_C"/>
    <property type="match status" value="1"/>
</dbReference>
<dbReference type="InterPro" id="IPR008963">
    <property type="entry name" value="Purple_acid_Pase-like_N"/>
</dbReference>
<dbReference type="GO" id="GO:0003993">
    <property type="term" value="F:acid phosphatase activity"/>
    <property type="evidence" value="ECO:0007669"/>
    <property type="project" value="UniProtKB-EC"/>
</dbReference>
<reference evidence="8" key="1">
    <citation type="submission" date="2025-08" db="UniProtKB">
        <authorList>
            <consortium name="RefSeq"/>
        </authorList>
    </citation>
    <scope>IDENTIFICATION</scope>
    <source>
        <tissue evidence="8">Entire body</tissue>
    </source>
</reference>
<dbReference type="Proteomes" id="UP000192223">
    <property type="component" value="Unplaced"/>
</dbReference>
<feature type="domain" description="Purple acid phosphatase N-terminal" evidence="6">
    <location>
        <begin position="22"/>
        <end position="117"/>
    </location>
</feature>
<dbReference type="EC" id="3.1.3.2" evidence="3"/>
<comment type="catalytic activity">
    <reaction evidence="3">
        <text>a phosphate monoester + H2O = an alcohol + phosphate</text>
        <dbReference type="Rhea" id="RHEA:15017"/>
        <dbReference type="ChEBI" id="CHEBI:15377"/>
        <dbReference type="ChEBI" id="CHEBI:30879"/>
        <dbReference type="ChEBI" id="CHEBI:43474"/>
        <dbReference type="ChEBI" id="CHEBI:67140"/>
        <dbReference type="EC" id="3.1.3.2"/>
    </reaction>
</comment>
<dbReference type="InterPro" id="IPR041792">
    <property type="entry name" value="MPP_PAP"/>
</dbReference>
<evidence type="ECO:0000259" key="6">
    <source>
        <dbReference type="Pfam" id="PF16656"/>
    </source>
</evidence>
<evidence type="ECO:0000313" key="8">
    <source>
        <dbReference type="RefSeq" id="XP_018318825.1"/>
    </source>
</evidence>
<dbReference type="SUPFAM" id="SSF49363">
    <property type="entry name" value="Purple acid phosphatase, N-terminal domain"/>
    <property type="match status" value="1"/>
</dbReference>